<dbReference type="GeneID" id="107268240"/>
<dbReference type="KEGG" id="ccin:107268240"/>
<feature type="compositionally biased region" description="Polar residues" evidence="1">
    <location>
        <begin position="81"/>
        <end position="95"/>
    </location>
</feature>
<accession>A0AAJ7W1U9</accession>
<gene>
    <name evidence="3 4 5 6 7" type="primary">LOC107268240</name>
</gene>
<feature type="compositionally biased region" description="Basic and acidic residues" evidence="1">
    <location>
        <begin position="46"/>
        <end position="56"/>
    </location>
</feature>
<proteinExistence type="predicted"/>
<evidence type="ECO:0000313" key="2">
    <source>
        <dbReference type="Proteomes" id="UP000694920"/>
    </source>
</evidence>
<dbReference type="Proteomes" id="UP000694920">
    <property type="component" value="Unplaced"/>
</dbReference>
<feature type="compositionally biased region" description="Basic residues" evidence="1">
    <location>
        <begin position="63"/>
        <end position="74"/>
    </location>
</feature>
<protein>
    <submittedName>
        <fullName evidence="3 4">Uncharacterized protein LOC107268240</fullName>
    </submittedName>
</protein>
<feature type="region of interest" description="Disordered" evidence="1">
    <location>
        <begin position="395"/>
        <end position="476"/>
    </location>
</feature>
<evidence type="ECO:0000313" key="6">
    <source>
        <dbReference type="RefSeq" id="XP_015596312.1"/>
    </source>
</evidence>
<feature type="region of interest" description="Disordered" evidence="1">
    <location>
        <begin position="1148"/>
        <end position="1167"/>
    </location>
</feature>
<evidence type="ECO:0000313" key="7">
    <source>
        <dbReference type="RefSeq" id="XP_024941301.1"/>
    </source>
</evidence>
<dbReference type="RefSeq" id="XP_024941301.1">
    <property type="nucleotide sequence ID" value="XM_025085533.1"/>
</dbReference>
<organism evidence="2 7">
    <name type="scientific">Cephus cinctus</name>
    <name type="common">Wheat stem sawfly</name>
    <dbReference type="NCBI Taxonomy" id="211228"/>
    <lineage>
        <taxon>Eukaryota</taxon>
        <taxon>Metazoa</taxon>
        <taxon>Ecdysozoa</taxon>
        <taxon>Arthropoda</taxon>
        <taxon>Hexapoda</taxon>
        <taxon>Insecta</taxon>
        <taxon>Pterygota</taxon>
        <taxon>Neoptera</taxon>
        <taxon>Endopterygota</taxon>
        <taxon>Hymenoptera</taxon>
        <taxon>Cephoidea</taxon>
        <taxon>Cephidae</taxon>
        <taxon>Cephus</taxon>
    </lineage>
</organism>
<evidence type="ECO:0000313" key="3">
    <source>
        <dbReference type="RefSeq" id="XP_015596308.1"/>
    </source>
</evidence>
<feature type="compositionally biased region" description="Polar residues" evidence="1">
    <location>
        <begin position="110"/>
        <end position="122"/>
    </location>
</feature>
<feature type="region of interest" description="Disordered" evidence="1">
    <location>
        <begin position="46"/>
        <end position="122"/>
    </location>
</feature>
<feature type="compositionally biased region" description="Polar residues" evidence="1">
    <location>
        <begin position="434"/>
        <end position="460"/>
    </location>
</feature>
<feature type="region of interest" description="Disordered" evidence="1">
    <location>
        <begin position="1"/>
        <end position="20"/>
    </location>
</feature>
<sequence length="1182" mass="133432">MAAKSKNSKEALASTSSNIVSKIHKMEWLKQDPWLNMEKSYAEHVLKDLPSKKDDEYFSGTKSTKKKKEKKPKPNKIIDNIQDNVTSDNVQSTHSETTEKSAVPTRKKSNQSMTPNTNPVQSDIVNPWNQNTSVVDVLFPNVQSTTVQCMNEEEMLSMALAESIATAQLEYHRKETNEQKNPSNILYDDSDDDGGWGVVKRNLPDLEEITEKQTSHNLYDSNNNDNIKCSSATEIQAKFSSSGTCKDKDLERKPGTVKPILPSSVKISVENSNDKCTEGAGSLKKDDVDDLTKSKDMQISSEKSDLVSRPDTSVKIDKYGRVGGYTERHLFMGRGARRKEQEYFKEHGAALGLIKLPDQNSNRQLPKKSEDTKKMVKPSDYGFFRKSGINIYQESNQLKKSDSNSDLFPTDFRYSRGNDKYSENRQTKRDEFSNRNQIPETNRYQESNQLKKSGSDSYSFPTDFRYSRGNNKYSENRQIKRDEFSSRNKIHGELRSIRGTGANMQKIKEQDTADSHNQRSVDLIDNMNSGMKFEHSHEIQESKMKKSDINSEKIKFLHDIEEIERSTSTPEPKGNLSVSRIQKSKLDESLTSVVPDTTTELMPSTQNSNNSLIQNSFAIEAANDQSINNTEGKSDANFKDHTDINNVNNDSSKHSAQSCVLNDSHEQIIDSPNSQVNHLLMASSSIHEQIALSAEHYAEQSARNLKELQCLQYLQYLQQQCEGTKSENYNYPNIQSQTVQSMSEISPLSNSQYANLAGPAFPDPNYLLPNMQSSNTLMQVPVSAMQVMPDRFSPTQNLSSNLSRHSQFAYFPRTANITFPNGHPPFSPYQNVPVQSMQRENMYQECGAQANLSTGISQSDYLTFLAQNSQNLMRNFASVQNPLMDLKCQSYHTDNNSVQMMSSQNLRERVNLSEVPATHYYNDFFPRSDATNERGKIENCTKPPPGYKSLGTDYEKDNQISSEQKRVIVDNFEIRLPSFHASKDQIRDIPQANPMPNFPHLPQDAQTLMTLLLNAQVGNQFNNNVAGNLNYYNQTGPNSNMMDYTQSMPYQFQMNSTNPVQTSISNLEMARIPISSSTMKITSNSIAINSQNDNSSNEQYDIPPMISPLSCMNYNTCKDSTTPLNSYQSYSQSNIDPRLGIDNIAQQNSYPLSNKDPGNKCPNLSIRSIGRGRGFPLKSKNL</sequence>
<dbReference type="RefSeq" id="XP_015596310.1">
    <property type="nucleotide sequence ID" value="XM_015740824.2"/>
</dbReference>
<keyword evidence="2" id="KW-1185">Reference proteome</keyword>
<evidence type="ECO:0000313" key="4">
    <source>
        <dbReference type="RefSeq" id="XP_015596309.1"/>
    </source>
</evidence>
<evidence type="ECO:0000313" key="5">
    <source>
        <dbReference type="RefSeq" id="XP_015596310.1"/>
    </source>
</evidence>
<dbReference type="RefSeq" id="XP_015596312.1">
    <property type="nucleotide sequence ID" value="XM_015740826.2"/>
</dbReference>
<feature type="region of interest" description="Disordered" evidence="1">
    <location>
        <begin position="355"/>
        <end position="379"/>
    </location>
</feature>
<name>A0AAJ7W1U9_CEPCN</name>
<dbReference type="RefSeq" id="XP_015596309.1">
    <property type="nucleotide sequence ID" value="XM_015740823.2"/>
</dbReference>
<feature type="compositionally biased region" description="Basic and acidic residues" evidence="1">
    <location>
        <begin position="413"/>
        <end position="433"/>
    </location>
</feature>
<reference evidence="3 4" key="1">
    <citation type="submission" date="2025-04" db="UniProtKB">
        <authorList>
            <consortium name="RefSeq"/>
        </authorList>
    </citation>
    <scope>IDENTIFICATION</scope>
</reference>
<dbReference type="AlphaFoldDB" id="A0AAJ7W1U9"/>
<dbReference type="RefSeq" id="XP_015596308.1">
    <property type="nucleotide sequence ID" value="XM_015740822.2"/>
</dbReference>
<evidence type="ECO:0000256" key="1">
    <source>
        <dbReference type="SAM" id="MobiDB-lite"/>
    </source>
</evidence>